<evidence type="ECO:0008006" key="13">
    <source>
        <dbReference type="Google" id="ProtNLM"/>
    </source>
</evidence>
<comment type="function">
    <text evidence="1">Fluoride channel required for the rapid expulsion of cytoplasmic fluoride.</text>
</comment>
<protein>
    <recommendedName>
        <fullName evidence="13">Fluoride export protein 2</fullName>
    </recommendedName>
</protein>
<dbReference type="PANTHER" id="PTHR28259:SF1">
    <property type="entry name" value="FLUORIDE EXPORT PROTEIN 1-RELATED"/>
    <property type="match status" value="1"/>
</dbReference>
<name>F6H0U1_VITVI</name>
<comment type="similarity">
    <text evidence="7">Belongs to the fluoride channel Fluc/FEX (TC 1.A.43) family.</text>
</comment>
<feature type="transmembrane region" description="Helical" evidence="10">
    <location>
        <begin position="297"/>
        <end position="319"/>
    </location>
</feature>
<dbReference type="InterPro" id="IPR003691">
    <property type="entry name" value="FluC"/>
</dbReference>
<evidence type="ECO:0000313" key="11">
    <source>
        <dbReference type="EMBL" id="CCB45510.1"/>
    </source>
</evidence>
<keyword evidence="6 10" id="KW-0472">Membrane</keyword>
<evidence type="ECO:0000256" key="2">
    <source>
        <dbReference type="ARBA" id="ARBA00004651"/>
    </source>
</evidence>
<evidence type="ECO:0000256" key="5">
    <source>
        <dbReference type="ARBA" id="ARBA00022989"/>
    </source>
</evidence>
<evidence type="ECO:0000256" key="8">
    <source>
        <dbReference type="ARBA" id="ARBA00035585"/>
    </source>
</evidence>
<feature type="transmembrane region" description="Helical" evidence="10">
    <location>
        <begin position="356"/>
        <end position="376"/>
    </location>
</feature>
<keyword evidence="5 10" id="KW-1133">Transmembrane helix</keyword>
<dbReference type="AlphaFoldDB" id="F6H0U1"/>
<dbReference type="Proteomes" id="UP000009183">
    <property type="component" value="Chromosome 18"/>
</dbReference>
<keyword evidence="3" id="KW-1003">Cell membrane</keyword>
<feature type="transmembrane region" description="Helical" evidence="10">
    <location>
        <begin position="388"/>
        <end position="408"/>
    </location>
</feature>
<evidence type="ECO:0000256" key="9">
    <source>
        <dbReference type="SAM" id="MobiDB-lite"/>
    </source>
</evidence>
<sequence>MGCLIETIYEIKNSYAILRETVRESKEIEAAVEEEEEEDSEDSVFAVMDHKTNDLEETRSGSFGRSSSAGSSLRRRSCGLPGPVPPQMDDDIESETVSQAGDIGDRALHSNRISESSSFRLSFDNLLDNGVVVPIPENSLLKPHEIWFRDATANTVSPASPLPLEIISPLSSDAMVYSADKDEDNKKELPWLVEYISCLIHLAVLGILGALTRYLLQKLFGPGVASLTSNQSILYLDLPSNMAGSFLMGWWGVVFKGDISSVSDQLAIGLTTGYLGSLTTFSGWNQKMLDLSVDGQWVFSVLGFLIGLFLAAYSIIFGVETAKGFRWLLKRLNSGGKRGILRSNGNWRVDSCKRHLAVMVVGMLILGLLYSLCGILEKREFQSGSSEAQLWLGCMVAPLGVWIRWWLARFNGRGLGKAGLFKWVPFGTLIANVSAASVMAGLSTLKKAVDSKNCDTIVTGIEFGFLGCLSTVSTFIAEFNAMRESHHPWRAYAYAMLTIFLSFGLGTLIYSVPVWTKGYD</sequence>
<feature type="region of interest" description="Disordered" evidence="9">
    <location>
        <begin position="51"/>
        <end position="89"/>
    </location>
</feature>
<feature type="transmembrane region" description="Helical" evidence="10">
    <location>
        <begin position="232"/>
        <end position="254"/>
    </location>
</feature>
<feature type="transmembrane region" description="Helical" evidence="10">
    <location>
        <begin position="420"/>
        <end position="445"/>
    </location>
</feature>
<comment type="subcellular location">
    <subcellularLocation>
        <location evidence="2">Cell membrane</location>
        <topology evidence="2">Multi-pass membrane protein</topology>
    </subcellularLocation>
</comment>
<feature type="transmembrane region" description="Helical" evidence="10">
    <location>
        <begin position="457"/>
        <end position="479"/>
    </location>
</feature>
<proteinExistence type="inferred from homology"/>
<gene>
    <name evidence="11" type="ordered locus">VIT_18s0001g03520</name>
</gene>
<dbReference type="PaxDb" id="29760-VIT_18s0001g03520.t01"/>
<dbReference type="FunCoup" id="F6H0U1">
    <property type="interactions" value="589"/>
</dbReference>
<dbReference type="PANTHER" id="PTHR28259">
    <property type="entry name" value="FLUORIDE EXPORT PROTEIN 1-RELATED"/>
    <property type="match status" value="1"/>
</dbReference>
<keyword evidence="4 10" id="KW-0812">Transmembrane</keyword>
<evidence type="ECO:0000256" key="1">
    <source>
        <dbReference type="ARBA" id="ARBA00002598"/>
    </source>
</evidence>
<keyword evidence="12" id="KW-1185">Reference proteome</keyword>
<dbReference type="GO" id="GO:0005886">
    <property type="term" value="C:plasma membrane"/>
    <property type="evidence" value="ECO:0000318"/>
    <property type="project" value="GO_Central"/>
</dbReference>
<dbReference type="eggNOG" id="ENOG502QT5F">
    <property type="taxonomic scope" value="Eukaryota"/>
</dbReference>
<evidence type="ECO:0000256" key="7">
    <source>
        <dbReference type="ARBA" id="ARBA00035120"/>
    </source>
</evidence>
<feature type="compositionally biased region" description="Low complexity" evidence="9">
    <location>
        <begin position="60"/>
        <end position="72"/>
    </location>
</feature>
<feature type="transmembrane region" description="Helical" evidence="10">
    <location>
        <begin position="491"/>
        <end position="512"/>
    </location>
</feature>
<dbReference type="EMBL" id="FN595227">
    <property type="protein sequence ID" value="CCB45510.1"/>
    <property type="molecule type" value="Genomic_DNA"/>
</dbReference>
<reference evidence="12" key="1">
    <citation type="journal article" date="2007" name="Nature">
        <title>The grapevine genome sequence suggests ancestral hexaploidization in major angiosperm phyla.</title>
        <authorList>
            <consortium name="The French-Italian Public Consortium for Grapevine Genome Characterization."/>
            <person name="Jaillon O."/>
            <person name="Aury J.-M."/>
            <person name="Noel B."/>
            <person name="Policriti A."/>
            <person name="Clepet C."/>
            <person name="Casagrande A."/>
            <person name="Choisne N."/>
            <person name="Aubourg S."/>
            <person name="Vitulo N."/>
            <person name="Jubin C."/>
            <person name="Vezzi A."/>
            <person name="Legeai F."/>
            <person name="Hugueney P."/>
            <person name="Dasilva C."/>
            <person name="Horner D."/>
            <person name="Mica E."/>
            <person name="Jublot D."/>
            <person name="Poulain J."/>
            <person name="Bruyere C."/>
            <person name="Billault A."/>
            <person name="Segurens B."/>
            <person name="Gouyvenoux M."/>
            <person name="Ugarte E."/>
            <person name="Cattonaro F."/>
            <person name="Anthouard V."/>
            <person name="Vico V."/>
            <person name="Del Fabbro C."/>
            <person name="Alaux M."/>
            <person name="Di Gaspero G."/>
            <person name="Dumas V."/>
            <person name="Felice N."/>
            <person name="Paillard S."/>
            <person name="Juman I."/>
            <person name="Moroldo M."/>
            <person name="Scalabrin S."/>
            <person name="Canaguier A."/>
            <person name="Le Clainche I."/>
            <person name="Malacrida G."/>
            <person name="Durand E."/>
            <person name="Pesole G."/>
            <person name="Laucou V."/>
            <person name="Chatelet P."/>
            <person name="Merdinoglu D."/>
            <person name="Delledonne M."/>
            <person name="Pezzotti M."/>
            <person name="Lecharny A."/>
            <person name="Scarpelli C."/>
            <person name="Artiguenave F."/>
            <person name="Pe M.E."/>
            <person name="Valle G."/>
            <person name="Morgante M."/>
            <person name="Caboche M."/>
            <person name="Adam-Blondon A.-F."/>
            <person name="Weissenbach J."/>
            <person name="Quetier F."/>
            <person name="Wincker P."/>
        </authorList>
    </citation>
    <scope>NUCLEOTIDE SEQUENCE [LARGE SCALE GENOMIC DNA]</scope>
    <source>
        <strain evidence="12">cv. Pinot noir / PN40024</strain>
    </source>
</reference>
<dbReference type="ExpressionAtlas" id="F6H0U1">
    <property type="expression patterns" value="baseline and differential"/>
</dbReference>
<dbReference type="STRING" id="29760.F6H0U1"/>
<evidence type="ECO:0000256" key="4">
    <source>
        <dbReference type="ARBA" id="ARBA00022692"/>
    </source>
</evidence>
<organism evidence="11 12">
    <name type="scientific">Vitis vinifera</name>
    <name type="common">Grape</name>
    <dbReference type="NCBI Taxonomy" id="29760"/>
    <lineage>
        <taxon>Eukaryota</taxon>
        <taxon>Viridiplantae</taxon>
        <taxon>Streptophyta</taxon>
        <taxon>Embryophyta</taxon>
        <taxon>Tracheophyta</taxon>
        <taxon>Spermatophyta</taxon>
        <taxon>Magnoliopsida</taxon>
        <taxon>eudicotyledons</taxon>
        <taxon>Gunneridae</taxon>
        <taxon>Pentapetalae</taxon>
        <taxon>rosids</taxon>
        <taxon>Vitales</taxon>
        <taxon>Vitaceae</taxon>
        <taxon>Viteae</taxon>
        <taxon>Vitis</taxon>
    </lineage>
</organism>
<evidence type="ECO:0000313" key="12">
    <source>
        <dbReference type="Proteomes" id="UP000009183"/>
    </source>
</evidence>
<evidence type="ECO:0000256" key="3">
    <source>
        <dbReference type="ARBA" id="ARBA00022475"/>
    </source>
</evidence>
<feature type="transmembrane region" description="Helical" evidence="10">
    <location>
        <begin position="191"/>
        <end position="212"/>
    </location>
</feature>
<evidence type="ECO:0000256" key="10">
    <source>
        <dbReference type="SAM" id="Phobius"/>
    </source>
</evidence>
<dbReference type="HOGENOM" id="CLU_030507_3_0_1"/>
<dbReference type="GO" id="GO:1903424">
    <property type="term" value="P:fluoride transmembrane transport"/>
    <property type="evidence" value="ECO:0000318"/>
    <property type="project" value="GO_Central"/>
</dbReference>
<comment type="catalytic activity">
    <reaction evidence="8">
        <text>fluoride(in) = fluoride(out)</text>
        <dbReference type="Rhea" id="RHEA:76159"/>
        <dbReference type="ChEBI" id="CHEBI:17051"/>
    </reaction>
    <physiologicalReaction direction="left-to-right" evidence="8">
        <dbReference type="Rhea" id="RHEA:76160"/>
    </physiologicalReaction>
</comment>
<dbReference type="InParanoid" id="F6H0U1"/>
<dbReference type="GO" id="GO:1903425">
    <property type="term" value="F:fluoride transmembrane transporter activity"/>
    <property type="evidence" value="ECO:0000318"/>
    <property type="project" value="GO_Central"/>
</dbReference>
<dbReference type="Pfam" id="PF02537">
    <property type="entry name" value="CRCB"/>
    <property type="match status" value="2"/>
</dbReference>
<evidence type="ECO:0000256" key="6">
    <source>
        <dbReference type="ARBA" id="ARBA00023136"/>
    </source>
</evidence>
<accession>F6H0U1</accession>
<feature type="transmembrane region" description="Helical" evidence="10">
    <location>
        <begin position="266"/>
        <end position="285"/>
    </location>
</feature>